<evidence type="ECO:0000256" key="5">
    <source>
        <dbReference type="SAM" id="Phobius"/>
    </source>
</evidence>
<feature type="transmembrane region" description="Helical" evidence="5">
    <location>
        <begin position="939"/>
        <end position="959"/>
    </location>
</feature>
<accession>A0A915K3F8</accession>
<dbReference type="PROSITE" id="PS00216">
    <property type="entry name" value="SUGAR_TRANSPORT_1"/>
    <property type="match status" value="1"/>
</dbReference>
<sequence length="1038" mass="116491">MTSVLQQDYDRNVLGRDFEEKCNALNGILAADGNLHGSHACLNVTHSDYALPQGRSKTNVTDTTTSCSSEPLLYDRKKLLDAYCAGKAVLCGVSAVARRCASFLRGGEPTAAPLINSTTTTAEETATHTNVKFATQSTPPNSFVDMSSADYLAGSKRITFQFLLLATENLFSSNNHPKLASLFKEPTDPRNVQKLIFQLNDIQHLRDNTFNLCERPIGQCQCIDDGIGPCPMSDTIGQNMHESYNIKMEQPEMEKICCAIGTFFCPLCQLAQMSVHKKNDGSLLIELKVGRICRIHKFLGFHNLGVKHYYLSHDWYCYGARNSIFRIMFCLSNANVSNSNIRDSYSAKDHHEAVRDIYRRTRKRHFTDPVDFEGILRMIGGCGWWQIYIYFFVSLQQIPHAMFNLSVIYMMFKPDHWCYQDWFDPLHHDKFGGWTSEQIRNITSPIEYDELTHTYKQSQCRMFNRGSDAYHDLSHRSFENATLLADNNFKIDLIFTVLSQFMKSGSSCLTALSSSSKTWAYCSSIHVSTKTCDKWVFDKSVMEETIVTQWGLVCGNNFHRADAQLAYALGYFFGCFVSGLSSDRFGRRPTVIVFGVLASFFGIVLPYSTYFPMFLLLRFFSAVCNEAADLAAYVLCMEITGTKHRASVGSFLQLPWAIGYTLLALVAYLTKSWRTIQIITAIAHTVTIIMFICVLPESPRWLIVNNRLREAERIIRNACRMNHSELPADLELTSHVEQRKWVKRNERANLLHVFKSCDLIVRTIVIFFVWVATALVYYGISLNLSDQSAPGVLLFRPKLQKADEIKAYGIGRRILADITGGAADASATAIVCDQSSSTSEKAFKEKYGRKRSQMGTLIMAGIMMVCVVLSPDVGYVRLVLMLIGKMFIQGAFNILYIFTSELYPTVIRNSAVGICSMVARMGAGVTGYLAILSDITLPFVPMLIFGVFSLVAATMVIFLPETQDRPLPDTLQDAVVFLKPNKYPVVTYCAYLGGLLSNSNKNHRHDANGESDYSPSLLDSAPYIKNCSSDTKTTSISN</sequence>
<dbReference type="PROSITE" id="PS50850">
    <property type="entry name" value="MFS"/>
    <property type="match status" value="1"/>
</dbReference>
<dbReference type="PANTHER" id="PTHR24064">
    <property type="entry name" value="SOLUTE CARRIER FAMILY 22 MEMBER"/>
    <property type="match status" value="1"/>
</dbReference>
<dbReference type="GO" id="GO:0022857">
    <property type="term" value="F:transmembrane transporter activity"/>
    <property type="evidence" value="ECO:0007669"/>
    <property type="project" value="InterPro"/>
</dbReference>
<feature type="transmembrane region" description="Helical" evidence="5">
    <location>
        <begin position="759"/>
        <end position="780"/>
    </location>
</feature>
<dbReference type="Proteomes" id="UP000887565">
    <property type="component" value="Unplaced"/>
</dbReference>
<feature type="transmembrane region" description="Helical" evidence="5">
    <location>
        <begin position="854"/>
        <end position="871"/>
    </location>
</feature>
<dbReference type="CDD" id="cd17317">
    <property type="entry name" value="MFS_SLC22"/>
    <property type="match status" value="1"/>
</dbReference>
<feature type="transmembrane region" description="Helical" evidence="5">
    <location>
        <begin position="589"/>
        <end position="609"/>
    </location>
</feature>
<dbReference type="AlphaFoldDB" id="A0A915K3F8"/>
<keyword evidence="7" id="KW-1185">Reference proteome</keyword>
<evidence type="ECO:0000259" key="6">
    <source>
        <dbReference type="PROSITE" id="PS50850"/>
    </source>
</evidence>
<keyword evidence="4 5" id="KW-0472">Membrane</keyword>
<evidence type="ECO:0000256" key="4">
    <source>
        <dbReference type="ARBA" id="ARBA00023136"/>
    </source>
</evidence>
<dbReference type="InterPro" id="IPR036259">
    <property type="entry name" value="MFS_trans_sf"/>
</dbReference>
<feature type="transmembrane region" description="Helical" evidence="5">
    <location>
        <begin position="910"/>
        <end position="932"/>
    </location>
</feature>
<keyword evidence="3 5" id="KW-1133">Transmembrane helix</keyword>
<organism evidence="7 8">
    <name type="scientific">Romanomermis culicivorax</name>
    <name type="common">Nematode worm</name>
    <dbReference type="NCBI Taxonomy" id="13658"/>
    <lineage>
        <taxon>Eukaryota</taxon>
        <taxon>Metazoa</taxon>
        <taxon>Ecdysozoa</taxon>
        <taxon>Nematoda</taxon>
        <taxon>Enoplea</taxon>
        <taxon>Dorylaimia</taxon>
        <taxon>Mermithida</taxon>
        <taxon>Mermithoidea</taxon>
        <taxon>Mermithidae</taxon>
        <taxon>Romanomermis</taxon>
    </lineage>
</organism>
<evidence type="ECO:0000313" key="7">
    <source>
        <dbReference type="Proteomes" id="UP000887565"/>
    </source>
</evidence>
<feature type="transmembrane region" description="Helical" evidence="5">
    <location>
        <begin position="878"/>
        <end position="898"/>
    </location>
</feature>
<comment type="subcellular location">
    <subcellularLocation>
        <location evidence="1">Membrane</location>
        <topology evidence="1">Multi-pass membrane protein</topology>
    </subcellularLocation>
</comment>
<reference evidence="8" key="1">
    <citation type="submission" date="2022-11" db="UniProtKB">
        <authorList>
            <consortium name="WormBaseParasite"/>
        </authorList>
    </citation>
    <scope>IDENTIFICATION</scope>
</reference>
<evidence type="ECO:0000256" key="2">
    <source>
        <dbReference type="ARBA" id="ARBA00022692"/>
    </source>
</evidence>
<evidence type="ECO:0000313" key="8">
    <source>
        <dbReference type="WBParaSite" id="nRc.2.0.1.t32856-RA"/>
    </source>
</evidence>
<dbReference type="Gene3D" id="1.20.1250.20">
    <property type="entry name" value="MFS general substrate transporter like domains"/>
    <property type="match status" value="1"/>
</dbReference>
<keyword evidence="2 5" id="KW-0812">Transmembrane</keyword>
<dbReference type="GO" id="GO:0016020">
    <property type="term" value="C:membrane"/>
    <property type="evidence" value="ECO:0007669"/>
    <property type="project" value="UniProtKB-SubCell"/>
</dbReference>
<feature type="transmembrane region" description="Helical" evidence="5">
    <location>
        <begin position="675"/>
        <end position="695"/>
    </location>
</feature>
<dbReference type="WBParaSite" id="nRc.2.0.1.t32856-RA">
    <property type="protein sequence ID" value="nRc.2.0.1.t32856-RA"/>
    <property type="gene ID" value="nRc.2.0.1.g32856"/>
</dbReference>
<protein>
    <submittedName>
        <fullName evidence="8">Major facilitator superfamily (MFS) profile domain-containing protein</fullName>
    </submittedName>
</protein>
<dbReference type="InterPro" id="IPR005828">
    <property type="entry name" value="MFS_sugar_transport-like"/>
</dbReference>
<dbReference type="SUPFAM" id="SSF103473">
    <property type="entry name" value="MFS general substrate transporter"/>
    <property type="match status" value="1"/>
</dbReference>
<feature type="domain" description="Major facilitator superfamily (MFS) profile" evidence="6">
    <location>
        <begin position="492"/>
        <end position="964"/>
    </location>
</feature>
<proteinExistence type="predicted"/>
<dbReference type="Pfam" id="PF00083">
    <property type="entry name" value="Sugar_tr"/>
    <property type="match status" value="2"/>
</dbReference>
<name>A0A915K3F8_ROMCU</name>
<evidence type="ECO:0000256" key="3">
    <source>
        <dbReference type="ARBA" id="ARBA00022989"/>
    </source>
</evidence>
<feature type="transmembrane region" description="Helical" evidence="5">
    <location>
        <begin position="565"/>
        <end position="582"/>
    </location>
</feature>
<dbReference type="InterPro" id="IPR020846">
    <property type="entry name" value="MFS_dom"/>
</dbReference>
<feature type="transmembrane region" description="Helical" evidence="5">
    <location>
        <begin position="648"/>
        <end position="669"/>
    </location>
</feature>
<evidence type="ECO:0000256" key="1">
    <source>
        <dbReference type="ARBA" id="ARBA00004141"/>
    </source>
</evidence>
<dbReference type="InterPro" id="IPR005829">
    <property type="entry name" value="Sugar_transporter_CS"/>
</dbReference>